<evidence type="ECO:0000313" key="3">
    <source>
        <dbReference type="EMBL" id="MBB5435582.1"/>
    </source>
</evidence>
<comment type="caution">
    <text evidence="3">The sequence shown here is derived from an EMBL/GenBank/DDBJ whole genome shotgun (WGS) entry which is preliminary data.</text>
</comment>
<organism evidence="3 4">
    <name type="scientific">Nocardiopsis composta</name>
    <dbReference type="NCBI Taxonomy" id="157465"/>
    <lineage>
        <taxon>Bacteria</taxon>
        <taxon>Bacillati</taxon>
        <taxon>Actinomycetota</taxon>
        <taxon>Actinomycetes</taxon>
        <taxon>Streptosporangiales</taxon>
        <taxon>Nocardiopsidaceae</taxon>
        <taxon>Nocardiopsis</taxon>
    </lineage>
</organism>
<keyword evidence="1" id="KW-1133">Transmembrane helix</keyword>
<protein>
    <recommendedName>
        <fullName evidence="2">Serine aminopeptidase S33 domain-containing protein</fullName>
    </recommendedName>
</protein>
<dbReference type="SUPFAM" id="SSF53474">
    <property type="entry name" value="alpha/beta-Hydrolases"/>
    <property type="match status" value="1"/>
</dbReference>
<evidence type="ECO:0000256" key="1">
    <source>
        <dbReference type="SAM" id="Phobius"/>
    </source>
</evidence>
<sequence length="286" mass="30016">MGGAAAGAWSALPRVAVILLVVVVLAAALLAGVVYGFQRSVIYLPGDREVPPIAGRVEGARDVELRTEDGLRLGAWFLPPRGADRDTAVLVANGNAADRENRMPLADALTAEGFSVLLFDYRGFGGNPGRPSEGGLAADARAAQRALEEELGFPPERTVYFGESIGTGVASRLAVERPPAALLLRSPFTDLAALGRHHYPLVPVGPLLRDRYPVAENVAGLEAPVTVVYGEEDSVVPPEQSRRVAASAAELHAEVAVAGADHNDAVLFDGEELIAAVVELADHAVR</sequence>
<dbReference type="Gene3D" id="3.40.50.1820">
    <property type="entry name" value="alpha/beta hydrolase"/>
    <property type="match status" value="1"/>
</dbReference>
<dbReference type="Pfam" id="PF12146">
    <property type="entry name" value="Hydrolase_4"/>
    <property type="match status" value="1"/>
</dbReference>
<reference evidence="3 4" key="1">
    <citation type="submission" date="2020-08" db="EMBL/GenBank/DDBJ databases">
        <title>Sequencing the genomes of 1000 actinobacteria strains.</title>
        <authorList>
            <person name="Klenk H.-P."/>
        </authorList>
    </citation>
    <scope>NUCLEOTIDE SEQUENCE [LARGE SCALE GENOMIC DNA]</scope>
    <source>
        <strain evidence="3 4">DSM 44551</strain>
    </source>
</reference>
<name>A0A7W8VGK0_9ACTN</name>
<dbReference type="RefSeq" id="WP_184398489.1">
    <property type="nucleotide sequence ID" value="NZ_BAAAJD010000151.1"/>
</dbReference>
<feature type="transmembrane region" description="Helical" evidence="1">
    <location>
        <begin position="15"/>
        <end position="37"/>
    </location>
</feature>
<dbReference type="PANTHER" id="PTHR12277:SF79">
    <property type="entry name" value="XAA-PRO DIPEPTIDYL-PEPTIDASE-RELATED"/>
    <property type="match status" value="1"/>
</dbReference>
<dbReference type="PANTHER" id="PTHR12277">
    <property type="entry name" value="ALPHA/BETA HYDROLASE DOMAIN-CONTAINING PROTEIN"/>
    <property type="match status" value="1"/>
</dbReference>
<feature type="domain" description="Serine aminopeptidase S33" evidence="2">
    <location>
        <begin position="86"/>
        <end position="192"/>
    </location>
</feature>
<dbReference type="InterPro" id="IPR022742">
    <property type="entry name" value="Hydrolase_4"/>
</dbReference>
<dbReference type="EMBL" id="JACHDB010000002">
    <property type="protein sequence ID" value="MBB5435582.1"/>
    <property type="molecule type" value="Genomic_DNA"/>
</dbReference>
<gene>
    <name evidence="3" type="ORF">HDA36_005730</name>
</gene>
<dbReference type="InterPro" id="IPR029058">
    <property type="entry name" value="AB_hydrolase_fold"/>
</dbReference>
<keyword evidence="4" id="KW-1185">Reference proteome</keyword>
<keyword evidence="1" id="KW-0472">Membrane</keyword>
<dbReference type="Proteomes" id="UP000572635">
    <property type="component" value="Unassembled WGS sequence"/>
</dbReference>
<keyword evidence="1" id="KW-0812">Transmembrane</keyword>
<proteinExistence type="predicted"/>
<evidence type="ECO:0000313" key="4">
    <source>
        <dbReference type="Proteomes" id="UP000572635"/>
    </source>
</evidence>
<accession>A0A7W8VGK0</accession>
<evidence type="ECO:0000259" key="2">
    <source>
        <dbReference type="Pfam" id="PF12146"/>
    </source>
</evidence>
<dbReference type="AlphaFoldDB" id="A0A7W8VGK0"/>